<dbReference type="Proteomes" id="UP001163726">
    <property type="component" value="Chromosome"/>
</dbReference>
<dbReference type="InterPro" id="IPR011006">
    <property type="entry name" value="CheY-like_superfamily"/>
</dbReference>
<evidence type="ECO:0000313" key="5">
    <source>
        <dbReference type="Proteomes" id="UP001163726"/>
    </source>
</evidence>
<dbReference type="PANTHER" id="PTHR43547:SF2">
    <property type="entry name" value="HYBRID SIGNAL TRANSDUCTION HISTIDINE KINASE C"/>
    <property type="match status" value="1"/>
</dbReference>
<proteinExistence type="predicted"/>
<dbReference type="RefSeq" id="WP_268073280.1">
    <property type="nucleotide sequence ID" value="NZ_CP109965.1"/>
</dbReference>
<keyword evidence="1 2" id="KW-0597">Phosphoprotein</keyword>
<accession>A0ABY7AKE0</accession>
<dbReference type="PANTHER" id="PTHR43547">
    <property type="entry name" value="TWO-COMPONENT HISTIDINE KINASE"/>
    <property type="match status" value="1"/>
</dbReference>
<gene>
    <name evidence="4" type="ORF">OLW01_07830</name>
</gene>
<sequence length="403" mass="45804">MPTDILLIDDDKMTHKFIESQLEDNFNLYHAYNGDEGIDSALSQPVELILLDIEMPGQNGYQVCEKLKQTPELGHVPVIFLSGKNKVEEILKGYEAGADDFIVKPFDMSFLQTKLWVIKNYYAEKKKLSQKIAMAENTAFTAMTGNSELGQVMGFVEKSYGATVVDELAKHFLNLTKTWGLNCLLYMELANEDYYFSSKEVVKPLEKKLMQAARLDKRFVDFGARTIINYPKVSVLIKNMPVTQLDTYGRLKDLFPSALGATDAKLHSLEVEKALTEQANRLTYTFHEMKDELVSLTNTLNQNQQAGYEKMRSMFYELESRIPTLGLDDDQEKYILDSVMNTIEQVTDSVMASEQTNKTLSSVLNTMQNLVDEQAQIVSHVKETEEKYFLSAESVADVDIELF</sequence>
<evidence type="ECO:0000259" key="3">
    <source>
        <dbReference type="PROSITE" id="PS50110"/>
    </source>
</evidence>
<feature type="modified residue" description="4-aspartylphosphate" evidence="2">
    <location>
        <position position="52"/>
    </location>
</feature>
<dbReference type="PROSITE" id="PS50110">
    <property type="entry name" value="RESPONSE_REGULATORY"/>
    <property type="match status" value="1"/>
</dbReference>
<dbReference type="SUPFAM" id="SSF52172">
    <property type="entry name" value="CheY-like"/>
    <property type="match status" value="1"/>
</dbReference>
<reference evidence="4" key="1">
    <citation type="submission" date="2022-10" db="EMBL/GenBank/DDBJ databases">
        <title>Catenovulum adriacola sp. nov. isolated in the Harbour of Susak.</title>
        <authorList>
            <person name="Schoch T."/>
            <person name="Reich S.J."/>
            <person name="Stoeferle S."/>
            <person name="Flaiz M."/>
            <person name="Kazda M."/>
            <person name="Riedel C.U."/>
            <person name="Duerre P."/>
        </authorList>
    </citation>
    <scope>NUCLEOTIDE SEQUENCE</scope>
    <source>
        <strain evidence="4">TS8</strain>
    </source>
</reference>
<protein>
    <submittedName>
        <fullName evidence="4">Response regulator</fullName>
    </submittedName>
</protein>
<organism evidence="4 5">
    <name type="scientific">Catenovulum adriaticum</name>
    <dbReference type="NCBI Taxonomy" id="2984846"/>
    <lineage>
        <taxon>Bacteria</taxon>
        <taxon>Pseudomonadati</taxon>
        <taxon>Pseudomonadota</taxon>
        <taxon>Gammaproteobacteria</taxon>
        <taxon>Alteromonadales</taxon>
        <taxon>Alteromonadaceae</taxon>
        <taxon>Catenovulum</taxon>
    </lineage>
</organism>
<evidence type="ECO:0000256" key="2">
    <source>
        <dbReference type="PROSITE-ProRule" id="PRU00169"/>
    </source>
</evidence>
<dbReference type="Gene3D" id="3.40.50.2300">
    <property type="match status" value="1"/>
</dbReference>
<dbReference type="CDD" id="cd17574">
    <property type="entry name" value="REC_OmpR"/>
    <property type="match status" value="1"/>
</dbReference>
<dbReference type="EMBL" id="CP109965">
    <property type="protein sequence ID" value="WAJ69106.1"/>
    <property type="molecule type" value="Genomic_DNA"/>
</dbReference>
<dbReference type="InterPro" id="IPR001789">
    <property type="entry name" value="Sig_transdc_resp-reg_receiver"/>
</dbReference>
<dbReference type="Pfam" id="PF00072">
    <property type="entry name" value="Response_reg"/>
    <property type="match status" value="1"/>
</dbReference>
<feature type="domain" description="Response regulatory" evidence="3">
    <location>
        <begin position="4"/>
        <end position="119"/>
    </location>
</feature>
<keyword evidence="5" id="KW-1185">Reference proteome</keyword>
<dbReference type="SMART" id="SM00448">
    <property type="entry name" value="REC"/>
    <property type="match status" value="1"/>
</dbReference>
<evidence type="ECO:0000313" key="4">
    <source>
        <dbReference type="EMBL" id="WAJ69106.1"/>
    </source>
</evidence>
<name>A0ABY7AKE0_9ALTE</name>
<evidence type="ECO:0000256" key="1">
    <source>
        <dbReference type="ARBA" id="ARBA00022553"/>
    </source>
</evidence>